<reference evidence="1 2" key="1">
    <citation type="submission" date="2023-07" db="EMBL/GenBank/DDBJ databases">
        <title>Genomic Encyclopedia of Type Strains, Phase IV (KMG-IV): sequencing the most valuable type-strain genomes for metagenomic binning, comparative biology and taxonomic classification.</title>
        <authorList>
            <person name="Goeker M."/>
        </authorList>
    </citation>
    <scope>NUCLEOTIDE SEQUENCE [LARGE SCALE GENOMIC DNA]</scope>
    <source>
        <strain evidence="1 2">DSM 4006</strain>
    </source>
</reference>
<keyword evidence="2" id="KW-1185">Reference proteome</keyword>
<dbReference type="EMBL" id="JAUSTP010000004">
    <property type="protein sequence ID" value="MDQ0189036.1"/>
    <property type="molecule type" value="Genomic_DNA"/>
</dbReference>
<comment type="caution">
    <text evidence="1">The sequence shown here is derived from an EMBL/GenBank/DDBJ whole genome shotgun (WGS) entry which is preliminary data.</text>
</comment>
<gene>
    <name evidence="1" type="ORF">J2S03_000852</name>
</gene>
<dbReference type="RefSeq" id="WP_274454826.1">
    <property type="nucleotide sequence ID" value="NZ_CP067097.1"/>
</dbReference>
<dbReference type="Proteomes" id="UP001232973">
    <property type="component" value="Unassembled WGS sequence"/>
</dbReference>
<sequence length="68" mass="7553">MPWRPAPSAIVTSQLDPLLTLGALIGRKLYQRTVVMVSVPHDTFSQLRHVDGAEVLESGAIIRWSKNQ</sequence>
<organism evidence="1 2">
    <name type="scientific">Alicyclobacillus cycloheptanicus</name>
    <dbReference type="NCBI Taxonomy" id="1457"/>
    <lineage>
        <taxon>Bacteria</taxon>
        <taxon>Bacillati</taxon>
        <taxon>Bacillota</taxon>
        <taxon>Bacilli</taxon>
        <taxon>Bacillales</taxon>
        <taxon>Alicyclobacillaceae</taxon>
        <taxon>Alicyclobacillus</taxon>
    </lineage>
</organism>
<proteinExistence type="predicted"/>
<name>A0ABT9XFG5_9BACL</name>
<evidence type="ECO:0000313" key="1">
    <source>
        <dbReference type="EMBL" id="MDQ0189036.1"/>
    </source>
</evidence>
<protein>
    <submittedName>
        <fullName evidence="1">Aconitase with swiveling domain</fullName>
    </submittedName>
</protein>
<evidence type="ECO:0000313" key="2">
    <source>
        <dbReference type="Proteomes" id="UP001232973"/>
    </source>
</evidence>
<accession>A0ABT9XFG5</accession>